<keyword evidence="2" id="KW-1185">Reference proteome</keyword>
<protein>
    <submittedName>
        <fullName evidence="1">Uncharacterized protein</fullName>
    </submittedName>
</protein>
<dbReference type="KEGG" id="dic:Dpoa569_0003211"/>
<dbReference type="RefSeq" id="WP_146411534.1">
    <property type="nucleotide sequence ID" value="NZ_CP042220.2"/>
</dbReference>
<proteinExistence type="predicted"/>
<evidence type="ECO:0000313" key="2">
    <source>
        <dbReference type="Proteomes" id="UP000320591"/>
    </source>
</evidence>
<dbReference type="AlphaFoldDB" id="A0A5B8IHS4"/>
<reference evidence="1 2" key="1">
    <citation type="journal article" date="2019" name="Environ. Microbiol.">
        <title>The phytopathogenic nature of Dickeya aquatica 174/2 and the dynamic early evolution of Dickeya pathogenicity.</title>
        <authorList>
            <person name="Duprey A."/>
            <person name="Taib N."/>
            <person name="Leonard S."/>
            <person name="Garin T."/>
            <person name="Flandrois J.P."/>
            <person name="Nasser W."/>
            <person name="Brochier-Armanet C."/>
            <person name="Reverchon S."/>
        </authorList>
    </citation>
    <scope>NUCLEOTIDE SEQUENCE [LARGE SCALE GENOMIC DNA]</scope>
    <source>
        <strain evidence="1 2">NCPPB 569</strain>
    </source>
</reference>
<dbReference type="Proteomes" id="UP000320591">
    <property type="component" value="Chromosome"/>
</dbReference>
<sequence length="200" mass="21309">MVITMILKKRFIKWLCLPIAIRMASIPSSYALTGEQYKMLIYGAAAAGAWGAWGTLNSVLTYVTRGDHTITTADGANAIGTICGATAAATFRLWNPPTDPVSAANVVMAATKAGAIPGAATACRWVSNAFLQIYFTEAQNSGRRLSTTQRNRLSADATRVAMLRDQVGAKIDAAGPKIRAANNATFIYNYRCLNAIGVTK</sequence>
<name>A0A5B8IHS4_9GAMM</name>
<gene>
    <name evidence="1" type="ORF">Dpoa569_0003211</name>
</gene>
<dbReference type="EMBL" id="CP042220">
    <property type="protein sequence ID" value="QDX31220.1"/>
    <property type="molecule type" value="Genomic_DNA"/>
</dbReference>
<organism evidence="1 2">
    <name type="scientific">Dickeya poaceiphila</name>
    <dbReference type="NCBI Taxonomy" id="568768"/>
    <lineage>
        <taxon>Bacteria</taxon>
        <taxon>Pseudomonadati</taxon>
        <taxon>Pseudomonadota</taxon>
        <taxon>Gammaproteobacteria</taxon>
        <taxon>Enterobacterales</taxon>
        <taxon>Pectobacteriaceae</taxon>
        <taxon>Dickeya</taxon>
    </lineage>
</organism>
<evidence type="ECO:0000313" key="1">
    <source>
        <dbReference type="EMBL" id="QDX31220.1"/>
    </source>
</evidence>
<accession>A0A5B8IHS4</accession>